<feature type="compositionally biased region" description="Pro residues" evidence="11">
    <location>
        <begin position="281"/>
        <end position="294"/>
    </location>
</feature>
<comment type="subcellular location">
    <subcellularLocation>
        <location evidence="1 9">Cytoplasm</location>
    </subcellularLocation>
</comment>
<feature type="binding site" evidence="9">
    <location>
        <begin position="473"/>
        <end position="480"/>
    </location>
    <ligand>
        <name>GTP</name>
        <dbReference type="ChEBI" id="CHEBI:37565"/>
    </ligand>
</feature>
<accession>I4C9X7</accession>
<dbReference type="STRING" id="706587.Desti_3724"/>
<gene>
    <name evidence="9" type="primary">infB</name>
    <name evidence="13" type="ordered locus">Desti_3724</name>
</gene>
<feature type="region of interest" description="Disordered" evidence="11">
    <location>
        <begin position="311"/>
        <end position="332"/>
    </location>
</feature>
<dbReference type="Gene3D" id="3.40.50.10050">
    <property type="entry name" value="Translation initiation factor IF- 2, domain 3"/>
    <property type="match status" value="1"/>
</dbReference>
<dbReference type="Gene3D" id="3.40.50.300">
    <property type="entry name" value="P-loop containing nucleotide triphosphate hydrolases"/>
    <property type="match status" value="1"/>
</dbReference>
<feature type="compositionally biased region" description="Basic and acidic residues" evidence="11">
    <location>
        <begin position="323"/>
        <end position="332"/>
    </location>
</feature>
<dbReference type="InterPro" id="IPR006847">
    <property type="entry name" value="IF2_N"/>
</dbReference>
<feature type="region of interest" description="Disordered" evidence="11">
    <location>
        <begin position="94"/>
        <end position="294"/>
    </location>
</feature>
<name>I4C9X7_DESTA</name>
<evidence type="ECO:0000256" key="2">
    <source>
        <dbReference type="ARBA" id="ARBA00007733"/>
    </source>
</evidence>
<organism evidence="13 14">
    <name type="scientific">Desulfomonile tiedjei (strain ATCC 49306 / DSM 6799 / DCB-1)</name>
    <dbReference type="NCBI Taxonomy" id="706587"/>
    <lineage>
        <taxon>Bacteria</taxon>
        <taxon>Pseudomonadati</taxon>
        <taxon>Thermodesulfobacteriota</taxon>
        <taxon>Desulfomonilia</taxon>
        <taxon>Desulfomonilales</taxon>
        <taxon>Desulfomonilaceae</taxon>
        <taxon>Desulfomonile</taxon>
    </lineage>
</organism>
<comment type="similarity">
    <text evidence="2 9 10">Belongs to the TRAFAC class translation factor GTPase superfamily. Classic translation factor GTPase family. IF-2 subfamily.</text>
</comment>
<dbReference type="InterPro" id="IPR023115">
    <property type="entry name" value="TIF_IF2_dom3"/>
</dbReference>
<feature type="compositionally biased region" description="Basic and acidic residues" evidence="11">
    <location>
        <begin position="261"/>
        <end position="278"/>
    </location>
</feature>
<comment type="function">
    <text evidence="9 10">One of the essential components for the initiation of protein synthesis. Protects formylmethionyl-tRNA from spontaneous hydrolysis and promotes its binding to the 30S ribosomal subunits. Also involved in the hydrolysis of GTP during the formation of the 70S ribosomal complex.</text>
</comment>
<evidence type="ECO:0000256" key="10">
    <source>
        <dbReference type="RuleBase" id="RU000644"/>
    </source>
</evidence>
<dbReference type="GO" id="GO:0005525">
    <property type="term" value="F:GTP binding"/>
    <property type="evidence" value="ECO:0007669"/>
    <property type="project" value="UniProtKB-KW"/>
</dbReference>
<sequence length="966" mass="107065">MTVFTVDDLARDLKVRNEDLLRELVTMGYEVEGPESSLETDDPAALRAQLVTILPQREVVEKRIKPTVIRRRAKPTPFSERETQSHQEYVAHVDSETVQEPESEGFPETPEPPSSPREPLRKPLKKMRKPEPARIIEMAPRPEPPKPVEPEIPQQIPPKLEVVPSPELERPVIAQPEPEPQQEVAEEPAPSVAQVEPISTPEPAPEPAAAQGPAPVTAEAPGTAVPEQPAGEERRGFDDRHPRKKKKKEKRMQPAQIIGKVELKKEPPKEPERVERVVEQPPAPKPAYVPPPVAPRRVEQPQITQFVPDAVSEEVKRKKKKKDRETREVPDERFDESKIRRRKEVVLKNDLYDEKVRAGRIRGKGRKAKPRKTEITVPKAIKRRIKIPALVTVSNLAHKMSVKAADVIRHLLTLGVHASINENVDYDTATLVASEFGFEVESAEQSEQDLLPTVRLDRAEEMVSRPPVITVMGHVDHGKTSLLDAIRETHVIDQEAGGITQHIGAYKVKVPKGELVFLDTPGHEAFTAMRARGAQVTDFVVLVVAADDGVKDQTIEAINHSRAANVPIIVAVNKIDKPEADPEKVIRELSQHELIPESWGGDTLFAYVSAKFHQGIDEFLDLILLQAEMMELKARPDKRGIGAVIEARLDKGKGPVATVLVREGTLKLGDAFVAGIHYGKVRAMLDHEGKPVEEAGPATPVEVQGFAGVPEAGDVFLVVDEERIARQIGEHRQQKIREHEAAIVSPASVDELLARMQEQPVKEVNIIVKGDVQGSVEALKEALSGIPSQEVKVKIIHSGVGAVTESDVMLASASKALIIGFNVRPTPKAAQVAEQEKVDIRVYSIIYEAIENVRKAMEGMLAPIERENIMGRAEVRQTFSVPKVGMVAGCHVVSGKIERSNQVRLLRDNVMVYQGKIVSMKRFKDDIKEAQEGYECGIVLENYRDVKVGDVIEAFTIEQESAKLTP</sequence>
<dbReference type="InterPro" id="IPR000178">
    <property type="entry name" value="TF_IF2_bacterial-like"/>
</dbReference>
<evidence type="ECO:0000256" key="1">
    <source>
        <dbReference type="ARBA" id="ARBA00004496"/>
    </source>
</evidence>
<keyword evidence="5 9" id="KW-0396">Initiation factor</keyword>
<dbReference type="KEGG" id="dti:Desti_3724"/>
<dbReference type="PANTHER" id="PTHR43381:SF5">
    <property type="entry name" value="TR-TYPE G DOMAIN-CONTAINING PROTEIN"/>
    <property type="match status" value="1"/>
</dbReference>
<dbReference type="eggNOG" id="COG0532">
    <property type="taxonomic scope" value="Bacteria"/>
</dbReference>
<dbReference type="InterPro" id="IPR015760">
    <property type="entry name" value="TIF_IF2"/>
</dbReference>
<proteinExistence type="inferred from homology"/>
<dbReference type="PANTHER" id="PTHR43381">
    <property type="entry name" value="TRANSLATION INITIATION FACTOR IF-2-RELATED"/>
    <property type="match status" value="1"/>
</dbReference>
<dbReference type="NCBIfam" id="TIGR00231">
    <property type="entry name" value="small_GTP"/>
    <property type="match status" value="1"/>
</dbReference>
<keyword evidence="14" id="KW-1185">Reference proteome</keyword>
<dbReference type="CDD" id="cd03702">
    <property type="entry name" value="IF2_mtIF2_II"/>
    <property type="match status" value="1"/>
</dbReference>
<dbReference type="InterPro" id="IPR027417">
    <property type="entry name" value="P-loop_NTPase"/>
</dbReference>
<dbReference type="HOGENOM" id="CLU_006301_6_1_7"/>
<dbReference type="NCBIfam" id="TIGR00487">
    <property type="entry name" value="IF-2"/>
    <property type="match status" value="1"/>
</dbReference>
<dbReference type="FunFam" id="2.40.30.10:FF:000008">
    <property type="entry name" value="Translation initiation factor IF-2"/>
    <property type="match status" value="1"/>
</dbReference>
<keyword evidence="6 9" id="KW-0547">Nucleotide-binding</keyword>
<dbReference type="InterPro" id="IPR009000">
    <property type="entry name" value="Transl_B-barrel_sf"/>
</dbReference>
<feature type="binding site" evidence="9">
    <location>
        <begin position="519"/>
        <end position="523"/>
    </location>
    <ligand>
        <name>GTP</name>
        <dbReference type="ChEBI" id="CHEBI:37565"/>
    </ligand>
</feature>
<evidence type="ECO:0000256" key="7">
    <source>
        <dbReference type="ARBA" id="ARBA00022917"/>
    </source>
</evidence>
<dbReference type="RefSeq" id="WP_014811496.1">
    <property type="nucleotide sequence ID" value="NC_018025.1"/>
</dbReference>
<evidence type="ECO:0000256" key="5">
    <source>
        <dbReference type="ARBA" id="ARBA00022540"/>
    </source>
</evidence>
<dbReference type="InterPro" id="IPR053905">
    <property type="entry name" value="EF-G-like_DII"/>
</dbReference>
<dbReference type="SUPFAM" id="SSF50447">
    <property type="entry name" value="Translation proteins"/>
    <property type="match status" value="2"/>
</dbReference>
<dbReference type="AlphaFoldDB" id="I4C9X7"/>
<dbReference type="GO" id="GO:0005829">
    <property type="term" value="C:cytosol"/>
    <property type="evidence" value="ECO:0007669"/>
    <property type="project" value="TreeGrafter"/>
</dbReference>
<dbReference type="Gene3D" id="2.40.30.10">
    <property type="entry name" value="Translation factors"/>
    <property type="match status" value="2"/>
</dbReference>
<dbReference type="Pfam" id="PF03144">
    <property type="entry name" value="GTP_EFTU_D2"/>
    <property type="match status" value="1"/>
</dbReference>
<keyword evidence="8 9" id="KW-0342">GTP-binding</keyword>
<dbReference type="OrthoDB" id="9811804at2"/>
<evidence type="ECO:0000256" key="8">
    <source>
        <dbReference type="ARBA" id="ARBA00023134"/>
    </source>
</evidence>
<feature type="region of interest" description="G-domain" evidence="9">
    <location>
        <begin position="467"/>
        <end position="615"/>
    </location>
</feature>
<dbReference type="PROSITE" id="PS51722">
    <property type="entry name" value="G_TR_2"/>
    <property type="match status" value="1"/>
</dbReference>
<feature type="binding site" evidence="9">
    <location>
        <begin position="573"/>
        <end position="576"/>
    </location>
    <ligand>
        <name>GTP</name>
        <dbReference type="ChEBI" id="CHEBI:37565"/>
    </ligand>
</feature>
<dbReference type="InterPro" id="IPR036925">
    <property type="entry name" value="TIF_IF2_dom3_sf"/>
</dbReference>
<dbReference type="FunFam" id="3.40.50.300:FF:000019">
    <property type="entry name" value="Translation initiation factor IF-2"/>
    <property type="match status" value="1"/>
</dbReference>
<dbReference type="PATRIC" id="fig|706587.4.peg.4232"/>
<dbReference type="Pfam" id="PF04760">
    <property type="entry name" value="IF2_N"/>
    <property type="match status" value="1"/>
</dbReference>
<dbReference type="CDD" id="cd03692">
    <property type="entry name" value="mtIF2_IVc"/>
    <property type="match status" value="1"/>
</dbReference>
<evidence type="ECO:0000256" key="3">
    <source>
        <dbReference type="ARBA" id="ARBA00020675"/>
    </source>
</evidence>
<dbReference type="InterPro" id="IPR000795">
    <property type="entry name" value="T_Tr_GTP-bd_dom"/>
</dbReference>
<keyword evidence="4 9" id="KW-0963">Cytoplasm</keyword>
<dbReference type="Pfam" id="PF00009">
    <property type="entry name" value="GTP_EFTU"/>
    <property type="match status" value="1"/>
</dbReference>
<dbReference type="InterPro" id="IPR004161">
    <property type="entry name" value="EFTu-like_2"/>
</dbReference>
<evidence type="ECO:0000313" key="13">
    <source>
        <dbReference type="EMBL" id="AFM26368.1"/>
    </source>
</evidence>
<dbReference type="CDD" id="cd01887">
    <property type="entry name" value="IF2_eIF5B"/>
    <property type="match status" value="1"/>
</dbReference>
<dbReference type="HAMAP" id="MF_00100_B">
    <property type="entry name" value="IF_2_B"/>
    <property type="match status" value="1"/>
</dbReference>
<reference evidence="14" key="1">
    <citation type="submission" date="2012-06" db="EMBL/GenBank/DDBJ databases">
        <title>Complete sequence of chromosome of Desulfomonile tiedjei DSM 6799.</title>
        <authorList>
            <person name="Lucas S."/>
            <person name="Copeland A."/>
            <person name="Lapidus A."/>
            <person name="Glavina del Rio T."/>
            <person name="Dalin E."/>
            <person name="Tice H."/>
            <person name="Bruce D."/>
            <person name="Goodwin L."/>
            <person name="Pitluck S."/>
            <person name="Peters L."/>
            <person name="Ovchinnikova G."/>
            <person name="Zeytun A."/>
            <person name="Lu M."/>
            <person name="Kyrpides N."/>
            <person name="Mavromatis K."/>
            <person name="Ivanova N."/>
            <person name="Brettin T."/>
            <person name="Detter J.C."/>
            <person name="Han C."/>
            <person name="Larimer F."/>
            <person name="Land M."/>
            <person name="Hauser L."/>
            <person name="Markowitz V."/>
            <person name="Cheng J.-F."/>
            <person name="Hugenholtz P."/>
            <person name="Woyke T."/>
            <person name="Wu D."/>
            <person name="Spring S."/>
            <person name="Schroeder M."/>
            <person name="Brambilla E."/>
            <person name="Klenk H.-P."/>
            <person name="Eisen J.A."/>
        </authorList>
    </citation>
    <scope>NUCLEOTIDE SEQUENCE [LARGE SCALE GENOMIC DNA]</scope>
    <source>
        <strain evidence="14">ATCC 49306 / DSM 6799 / DCB-1</strain>
    </source>
</reference>
<protein>
    <recommendedName>
        <fullName evidence="3 9">Translation initiation factor IF-2</fullName>
    </recommendedName>
</protein>
<dbReference type="SUPFAM" id="SSF52540">
    <property type="entry name" value="P-loop containing nucleoside triphosphate hydrolases"/>
    <property type="match status" value="1"/>
</dbReference>
<dbReference type="Pfam" id="PF22042">
    <property type="entry name" value="EF-G_D2"/>
    <property type="match status" value="1"/>
</dbReference>
<feature type="compositionally biased region" description="Basic and acidic residues" evidence="11">
    <location>
        <begin position="231"/>
        <end position="241"/>
    </location>
</feature>
<dbReference type="GO" id="GO:0003924">
    <property type="term" value="F:GTPase activity"/>
    <property type="evidence" value="ECO:0007669"/>
    <property type="project" value="UniProtKB-UniRule"/>
</dbReference>
<dbReference type="EMBL" id="CP003360">
    <property type="protein sequence ID" value="AFM26368.1"/>
    <property type="molecule type" value="Genomic_DNA"/>
</dbReference>
<dbReference type="InterPro" id="IPR005225">
    <property type="entry name" value="Small_GTP-bd"/>
</dbReference>
<dbReference type="Pfam" id="PF11987">
    <property type="entry name" value="IF-2"/>
    <property type="match status" value="1"/>
</dbReference>
<dbReference type="FunFam" id="3.40.50.10050:FF:000001">
    <property type="entry name" value="Translation initiation factor IF-2"/>
    <property type="match status" value="1"/>
</dbReference>
<dbReference type="SUPFAM" id="SSF52156">
    <property type="entry name" value="Initiation factor IF2/eIF5b, domain 3"/>
    <property type="match status" value="1"/>
</dbReference>
<evidence type="ECO:0000256" key="4">
    <source>
        <dbReference type="ARBA" id="ARBA00022490"/>
    </source>
</evidence>
<evidence type="ECO:0000256" key="11">
    <source>
        <dbReference type="SAM" id="MobiDB-lite"/>
    </source>
</evidence>
<dbReference type="GO" id="GO:0003743">
    <property type="term" value="F:translation initiation factor activity"/>
    <property type="evidence" value="ECO:0007669"/>
    <property type="project" value="UniProtKB-UniRule"/>
</dbReference>
<dbReference type="InterPro" id="IPR044145">
    <property type="entry name" value="IF2_II"/>
</dbReference>
<dbReference type="Proteomes" id="UP000006055">
    <property type="component" value="Chromosome"/>
</dbReference>
<feature type="compositionally biased region" description="Low complexity" evidence="11">
    <location>
        <begin position="181"/>
        <end position="190"/>
    </location>
</feature>
<dbReference type="FunFam" id="2.40.30.10:FF:000007">
    <property type="entry name" value="Translation initiation factor IF-2"/>
    <property type="match status" value="1"/>
</dbReference>
<feature type="domain" description="Tr-type G" evidence="12">
    <location>
        <begin position="464"/>
        <end position="633"/>
    </location>
</feature>
<evidence type="ECO:0000259" key="12">
    <source>
        <dbReference type="PROSITE" id="PS51722"/>
    </source>
</evidence>
<evidence type="ECO:0000313" key="14">
    <source>
        <dbReference type="Proteomes" id="UP000006055"/>
    </source>
</evidence>
<keyword evidence="7 9" id="KW-0648">Protein biosynthesis</keyword>
<evidence type="ECO:0000256" key="6">
    <source>
        <dbReference type="ARBA" id="ARBA00022741"/>
    </source>
</evidence>
<evidence type="ECO:0000256" key="9">
    <source>
        <dbReference type="HAMAP-Rule" id="MF_00100"/>
    </source>
</evidence>